<dbReference type="InterPro" id="IPR017871">
    <property type="entry name" value="ABC_transporter-like_CS"/>
</dbReference>
<keyword evidence="2" id="KW-0813">Transport</keyword>
<evidence type="ECO:0000256" key="1">
    <source>
        <dbReference type="ARBA" id="ARBA00005417"/>
    </source>
</evidence>
<gene>
    <name evidence="6" type="ORF">D0911_00025</name>
</gene>
<dbReference type="RefSeq" id="WP_123181006.1">
    <property type="nucleotide sequence ID" value="NZ_RHGB01000001.1"/>
</dbReference>
<keyword evidence="4 6" id="KW-0067">ATP-binding</keyword>
<dbReference type="InterPro" id="IPR027417">
    <property type="entry name" value="P-loop_NTPase"/>
</dbReference>
<dbReference type="Gene3D" id="3.40.50.300">
    <property type="entry name" value="P-loop containing nucleotide triphosphate hydrolases"/>
    <property type="match status" value="1"/>
</dbReference>
<dbReference type="Pfam" id="PF00005">
    <property type="entry name" value="ABC_tran"/>
    <property type="match status" value="1"/>
</dbReference>
<dbReference type="SUPFAM" id="SSF52540">
    <property type="entry name" value="P-loop containing nucleoside triphosphate hydrolases"/>
    <property type="match status" value="1"/>
</dbReference>
<dbReference type="PANTHER" id="PTHR43776:SF7">
    <property type="entry name" value="D,D-DIPEPTIDE TRANSPORT ATP-BINDING PROTEIN DDPF-RELATED"/>
    <property type="match status" value="1"/>
</dbReference>
<dbReference type="PROSITE" id="PS00211">
    <property type="entry name" value="ABC_TRANSPORTER_1"/>
    <property type="match status" value="1"/>
</dbReference>
<keyword evidence="7" id="KW-1185">Reference proteome</keyword>
<dbReference type="NCBIfam" id="TIGR01727">
    <property type="entry name" value="oligo_HPY"/>
    <property type="match status" value="1"/>
</dbReference>
<dbReference type="InterPro" id="IPR003593">
    <property type="entry name" value="AAA+_ATPase"/>
</dbReference>
<accession>A0ABX9W6P9</accession>
<dbReference type="SMART" id="SM00382">
    <property type="entry name" value="AAA"/>
    <property type="match status" value="1"/>
</dbReference>
<evidence type="ECO:0000256" key="2">
    <source>
        <dbReference type="ARBA" id="ARBA00022448"/>
    </source>
</evidence>
<evidence type="ECO:0000256" key="4">
    <source>
        <dbReference type="ARBA" id="ARBA00022840"/>
    </source>
</evidence>
<dbReference type="CDD" id="cd03257">
    <property type="entry name" value="ABC_NikE_OppD_transporters"/>
    <property type="match status" value="1"/>
</dbReference>
<dbReference type="PROSITE" id="PS50893">
    <property type="entry name" value="ABC_TRANSPORTER_2"/>
    <property type="match status" value="1"/>
</dbReference>
<reference evidence="6 7" key="1">
    <citation type="submission" date="2018-10" db="EMBL/GenBank/DDBJ databases">
        <title>Draft genome sequence of Zhongshania sp. DSW25-10.</title>
        <authorList>
            <person name="Oh J."/>
        </authorList>
    </citation>
    <scope>NUCLEOTIDE SEQUENCE [LARGE SCALE GENOMIC DNA]</scope>
    <source>
        <strain evidence="6 7">DSW25-10</strain>
    </source>
</reference>
<evidence type="ECO:0000313" key="7">
    <source>
        <dbReference type="Proteomes" id="UP000274695"/>
    </source>
</evidence>
<dbReference type="PANTHER" id="PTHR43776">
    <property type="entry name" value="TRANSPORT ATP-BINDING PROTEIN"/>
    <property type="match status" value="1"/>
</dbReference>
<proteinExistence type="inferred from homology"/>
<sequence>MSEAILDVRGLKLHFSQRSGVFGRDRAVVRAVDDVSFALRKGETLGLVGESGCGKSSLGKALLNLHKPTAGEVIYQGKNIAGLSDKAMREYRRSLQIIFQDPFESLNSRHTVSAILEEPLLIHRIGDRSSRAQRVTELLDMVGLPSSAANKYPHEFSGGQRQRIGIARAIALNPSVLICDEAVSALDVSVQAQILNLLLEIQRELHLSMLFISHDLGVVRHMSDRIAVMYLGQIVEIGDAQAIYEQARHPYTQGLLAAIPRLGSSPEESSQIGGDIPSPMAPPAGCRFHTRCAYAQAECSKQAPELRAESASHFTACHFWEELKLREFTPAERKPR</sequence>
<protein>
    <submittedName>
        <fullName evidence="6">ATP-binding cassette domain-containing protein</fullName>
    </submittedName>
</protein>
<keyword evidence="3" id="KW-0547">Nucleotide-binding</keyword>
<dbReference type="Proteomes" id="UP000274695">
    <property type="component" value="Unassembled WGS sequence"/>
</dbReference>
<dbReference type="InterPro" id="IPR013563">
    <property type="entry name" value="Oligopep_ABC_C"/>
</dbReference>
<evidence type="ECO:0000256" key="3">
    <source>
        <dbReference type="ARBA" id="ARBA00022741"/>
    </source>
</evidence>
<dbReference type="EMBL" id="RHGB01000001">
    <property type="protein sequence ID" value="RNL67470.1"/>
    <property type="molecule type" value="Genomic_DNA"/>
</dbReference>
<feature type="domain" description="ABC transporter" evidence="5">
    <location>
        <begin position="8"/>
        <end position="256"/>
    </location>
</feature>
<dbReference type="GO" id="GO:0005524">
    <property type="term" value="F:ATP binding"/>
    <property type="evidence" value="ECO:0007669"/>
    <property type="project" value="UniProtKB-KW"/>
</dbReference>
<dbReference type="InterPro" id="IPR003439">
    <property type="entry name" value="ABC_transporter-like_ATP-bd"/>
</dbReference>
<comment type="caution">
    <text evidence="6">The sequence shown here is derived from an EMBL/GenBank/DDBJ whole genome shotgun (WGS) entry which is preliminary data.</text>
</comment>
<dbReference type="InterPro" id="IPR050319">
    <property type="entry name" value="ABC_transp_ATP-bind"/>
</dbReference>
<name>A0ABX9W6P9_9GAMM</name>
<dbReference type="Pfam" id="PF08352">
    <property type="entry name" value="oligo_HPY"/>
    <property type="match status" value="1"/>
</dbReference>
<evidence type="ECO:0000259" key="5">
    <source>
        <dbReference type="PROSITE" id="PS50893"/>
    </source>
</evidence>
<comment type="similarity">
    <text evidence="1">Belongs to the ABC transporter superfamily.</text>
</comment>
<evidence type="ECO:0000313" key="6">
    <source>
        <dbReference type="EMBL" id="RNL67470.1"/>
    </source>
</evidence>
<organism evidence="6 7">
    <name type="scientific">Zhongshania marina</name>
    <dbReference type="NCBI Taxonomy" id="2304603"/>
    <lineage>
        <taxon>Bacteria</taxon>
        <taxon>Pseudomonadati</taxon>
        <taxon>Pseudomonadota</taxon>
        <taxon>Gammaproteobacteria</taxon>
        <taxon>Cellvibrionales</taxon>
        <taxon>Spongiibacteraceae</taxon>
        <taxon>Zhongshania</taxon>
    </lineage>
</organism>